<dbReference type="Proteomes" id="UP001305414">
    <property type="component" value="Unassembled WGS sequence"/>
</dbReference>
<accession>A0AAN7Z317</accession>
<reference evidence="1 2" key="1">
    <citation type="submission" date="2023-10" db="EMBL/GenBank/DDBJ databases">
        <title>Draft genome sequence of Xylaria bambusicola isolate GMP-LS, the root and basal stem rot pathogen of sugarcane in Indonesia.</title>
        <authorList>
            <person name="Selvaraj P."/>
            <person name="Muralishankar V."/>
            <person name="Muruganantham S."/>
            <person name="Sp S."/>
            <person name="Haryani S."/>
            <person name="Lau K.J.X."/>
            <person name="Naqvi N.I."/>
        </authorList>
    </citation>
    <scope>NUCLEOTIDE SEQUENCE [LARGE SCALE GENOMIC DNA]</scope>
    <source>
        <strain evidence="1">GMP-LS</strain>
    </source>
</reference>
<evidence type="ECO:0000313" key="2">
    <source>
        <dbReference type="Proteomes" id="UP001305414"/>
    </source>
</evidence>
<proteinExistence type="predicted"/>
<evidence type="ECO:0000313" key="1">
    <source>
        <dbReference type="EMBL" id="KAK5627352.1"/>
    </source>
</evidence>
<organism evidence="1 2">
    <name type="scientific">Xylaria bambusicola</name>
    <dbReference type="NCBI Taxonomy" id="326684"/>
    <lineage>
        <taxon>Eukaryota</taxon>
        <taxon>Fungi</taxon>
        <taxon>Dikarya</taxon>
        <taxon>Ascomycota</taxon>
        <taxon>Pezizomycotina</taxon>
        <taxon>Sordariomycetes</taxon>
        <taxon>Xylariomycetidae</taxon>
        <taxon>Xylariales</taxon>
        <taxon>Xylariaceae</taxon>
        <taxon>Xylaria</taxon>
    </lineage>
</organism>
<gene>
    <name evidence="1" type="ORF">RRF57_003067</name>
</gene>
<sequence>MLPIFYFFVLGSPNKYHIRQPIHRLLCVPPLLLPNLVAHTIAYLPSHLCLQTCLPNYLIDCAMNLKIYFLALAGAATARFALLPSSVIFFQPRQEKEDTMDLYLCSNPNFNHDCDGCACERLENLITTGGYGGPPCYPLPEDLRVGNPQGVSSARSYSKWNCTLFDNPDCNSTLPGSSLHIPPGPPGMTSLGAFDDRAVTYQCYSIP</sequence>
<dbReference type="EMBL" id="JAWHQM010000005">
    <property type="protein sequence ID" value="KAK5627352.1"/>
    <property type="molecule type" value="Genomic_DNA"/>
</dbReference>
<comment type="caution">
    <text evidence="1">The sequence shown here is derived from an EMBL/GenBank/DDBJ whole genome shotgun (WGS) entry which is preliminary data.</text>
</comment>
<protein>
    <submittedName>
        <fullName evidence="1">Uncharacterized protein</fullName>
    </submittedName>
</protein>
<keyword evidence="2" id="KW-1185">Reference proteome</keyword>
<dbReference type="AlphaFoldDB" id="A0AAN7Z317"/>
<name>A0AAN7Z317_9PEZI</name>